<protein>
    <submittedName>
        <fullName evidence="2">Uncharacterized protein</fullName>
    </submittedName>
</protein>
<proteinExistence type="predicted"/>
<evidence type="ECO:0000256" key="1">
    <source>
        <dbReference type="SAM" id="SignalP"/>
    </source>
</evidence>
<keyword evidence="3" id="KW-1185">Reference proteome</keyword>
<accession>A0A8H5G9Z9</accession>
<sequence length="71" mass="7444">MVAALQAFITVGISTTSAAIASPYPTLSLGCWIAADIPGPFGKFAYFGTFPISYAALLHHQALTFMICFAA</sequence>
<gene>
    <name evidence="2" type="ORF">D9756_005146</name>
</gene>
<dbReference type="AlphaFoldDB" id="A0A8H5G9Z9"/>
<organism evidence="2 3">
    <name type="scientific">Leucocoprinus leucothites</name>
    <dbReference type="NCBI Taxonomy" id="201217"/>
    <lineage>
        <taxon>Eukaryota</taxon>
        <taxon>Fungi</taxon>
        <taxon>Dikarya</taxon>
        <taxon>Basidiomycota</taxon>
        <taxon>Agaricomycotina</taxon>
        <taxon>Agaricomycetes</taxon>
        <taxon>Agaricomycetidae</taxon>
        <taxon>Agaricales</taxon>
        <taxon>Agaricineae</taxon>
        <taxon>Agaricaceae</taxon>
        <taxon>Leucocoprinus</taxon>
    </lineage>
</organism>
<name>A0A8H5G9Z9_9AGAR</name>
<comment type="caution">
    <text evidence="2">The sequence shown here is derived from an EMBL/GenBank/DDBJ whole genome shotgun (WGS) entry which is preliminary data.</text>
</comment>
<dbReference type="EMBL" id="JAACJO010000003">
    <property type="protein sequence ID" value="KAF5360985.1"/>
    <property type="molecule type" value="Genomic_DNA"/>
</dbReference>
<feature type="signal peptide" evidence="1">
    <location>
        <begin position="1"/>
        <end position="19"/>
    </location>
</feature>
<keyword evidence="1" id="KW-0732">Signal</keyword>
<reference evidence="2 3" key="1">
    <citation type="journal article" date="2020" name="ISME J.">
        <title>Uncovering the hidden diversity of litter-decomposition mechanisms in mushroom-forming fungi.</title>
        <authorList>
            <person name="Floudas D."/>
            <person name="Bentzer J."/>
            <person name="Ahren D."/>
            <person name="Johansson T."/>
            <person name="Persson P."/>
            <person name="Tunlid A."/>
        </authorList>
    </citation>
    <scope>NUCLEOTIDE SEQUENCE [LARGE SCALE GENOMIC DNA]</scope>
    <source>
        <strain evidence="2 3">CBS 146.42</strain>
    </source>
</reference>
<evidence type="ECO:0000313" key="2">
    <source>
        <dbReference type="EMBL" id="KAF5360985.1"/>
    </source>
</evidence>
<feature type="chain" id="PRO_5034621767" evidence="1">
    <location>
        <begin position="20"/>
        <end position="71"/>
    </location>
</feature>
<evidence type="ECO:0000313" key="3">
    <source>
        <dbReference type="Proteomes" id="UP000559027"/>
    </source>
</evidence>
<dbReference type="Proteomes" id="UP000559027">
    <property type="component" value="Unassembled WGS sequence"/>
</dbReference>